<dbReference type="KEGG" id="ssyi:EKG83_01525"/>
<gene>
    <name evidence="2" type="ORF">EKG83_01525</name>
</gene>
<keyword evidence="3" id="KW-1185">Reference proteome</keyword>
<dbReference type="OrthoDB" id="4481209at2"/>
<organism evidence="2 3">
    <name type="scientific">Saccharothrix syringae</name>
    <name type="common">Nocardiopsis syringae</name>
    <dbReference type="NCBI Taxonomy" id="103733"/>
    <lineage>
        <taxon>Bacteria</taxon>
        <taxon>Bacillati</taxon>
        <taxon>Actinomycetota</taxon>
        <taxon>Actinomycetes</taxon>
        <taxon>Pseudonocardiales</taxon>
        <taxon>Pseudonocardiaceae</taxon>
        <taxon>Saccharothrix</taxon>
    </lineage>
</organism>
<proteinExistence type="predicted"/>
<protein>
    <submittedName>
        <fullName evidence="2">Pilus assembly protein</fullName>
    </submittedName>
</protein>
<evidence type="ECO:0000313" key="2">
    <source>
        <dbReference type="EMBL" id="QFZ23964.1"/>
    </source>
</evidence>
<keyword evidence="1" id="KW-1133">Transmembrane helix</keyword>
<dbReference type="AlphaFoldDB" id="A0A5Q0HDA3"/>
<dbReference type="NCBIfam" id="NF041390">
    <property type="entry name" value="TadE_Rv3655c"/>
    <property type="match status" value="1"/>
</dbReference>
<dbReference type="Proteomes" id="UP000325787">
    <property type="component" value="Chromosome"/>
</dbReference>
<keyword evidence="1" id="KW-0472">Membrane</keyword>
<sequence length="116" mass="12168">MRTSSRRRGFGGDRGTATVEAAIAVCGLVFVLAVGITAVLAVIAQLRCTDAAREAARLVARGEERRVGAVVEVIAPTGARVAVRQEGDGAWVEVTAVRFGMELSARAYAVVEPEVE</sequence>
<evidence type="ECO:0000256" key="1">
    <source>
        <dbReference type="SAM" id="Phobius"/>
    </source>
</evidence>
<name>A0A5Q0HDA3_SACSY</name>
<dbReference type="EMBL" id="CP034550">
    <property type="protein sequence ID" value="QFZ23964.1"/>
    <property type="molecule type" value="Genomic_DNA"/>
</dbReference>
<feature type="transmembrane region" description="Helical" evidence="1">
    <location>
        <begin position="21"/>
        <end position="44"/>
    </location>
</feature>
<keyword evidence="1" id="KW-0812">Transmembrane</keyword>
<dbReference type="InterPro" id="IPR049790">
    <property type="entry name" value="Rv3655c/TadE"/>
</dbReference>
<accession>A0A5Q0HDA3</accession>
<evidence type="ECO:0000313" key="3">
    <source>
        <dbReference type="Proteomes" id="UP000325787"/>
    </source>
</evidence>
<reference evidence="3" key="1">
    <citation type="journal article" date="2021" name="Curr. Microbiol.">
        <title>Complete genome of nocamycin-producing strain Saccharothrix syringae NRRL B-16468 reveals the biosynthetic potential for secondary metabolites.</title>
        <authorList>
            <person name="Mo X."/>
            <person name="Yang S."/>
        </authorList>
    </citation>
    <scope>NUCLEOTIDE SEQUENCE [LARGE SCALE GENOMIC DNA]</scope>
    <source>
        <strain evidence="3">ATCC 51364 / DSM 43886 / JCM 6844 / KCTC 9398 / NBRC 14523 / NRRL B-16468 / INA 2240</strain>
    </source>
</reference>